<comment type="caution">
    <text evidence="1">The sequence shown here is derived from an EMBL/GenBank/DDBJ whole genome shotgun (WGS) entry which is preliminary data.</text>
</comment>
<dbReference type="EMBL" id="JARBDR010000910">
    <property type="protein sequence ID" value="KAJ8303710.1"/>
    <property type="molecule type" value="Genomic_DNA"/>
</dbReference>
<evidence type="ECO:0000313" key="2">
    <source>
        <dbReference type="Proteomes" id="UP001217089"/>
    </source>
</evidence>
<dbReference type="Proteomes" id="UP001217089">
    <property type="component" value="Unassembled WGS sequence"/>
</dbReference>
<protein>
    <submittedName>
        <fullName evidence="1">Uncharacterized protein</fullName>
    </submittedName>
</protein>
<organism evidence="1 2">
    <name type="scientific">Tegillarca granosa</name>
    <name type="common">Malaysian cockle</name>
    <name type="synonym">Anadara granosa</name>
    <dbReference type="NCBI Taxonomy" id="220873"/>
    <lineage>
        <taxon>Eukaryota</taxon>
        <taxon>Metazoa</taxon>
        <taxon>Spiralia</taxon>
        <taxon>Lophotrochozoa</taxon>
        <taxon>Mollusca</taxon>
        <taxon>Bivalvia</taxon>
        <taxon>Autobranchia</taxon>
        <taxon>Pteriomorphia</taxon>
        <taxon>Arcoida</taxon>
        <taxon>Arcoidea</taxon>
        <taxon>Arcidae</taxon>
        <taxon>Tegillarca</taxon>
    </lineage>
</organism>
<proteinExistence type="predicted"/>
<name>A0ABQ9EEW1_TEGGR</name>
<gene>
    <name evidence="1" type="ORF">KUTeg_018742</name>
</gene>
<reference evidence="1 2" key="1">
    <citation type="submission" date="2022-12" db="EMBL/GenBank/DDBJ databases">
        <title>Chromosome-level genome of Tegillarca granosa.</title>
        <authorList>
            <person name="Kim J."/>
        </authorList>
    </citation>
    <scope>NUCLEOTIDE SEQUENCE [LARGE SCALE GENOMIC DNA]</scope>
    <source>
        <strain evidence="1">Teg-2019</strain>
        <tissue evidence="1">Adductor muscle</tissue>
    </source>
</reference>
<evidence type="ECO:0000313" key="1">
    <source>
        <dbReference type="EMBL" id="KAJ8303710.1"/>
    </source>
</evidence>
<keyword evidence="2" id="KW-1185">Reference proteome</keyword>
<sequence length="66" mass="7366">MSKYDLVDKPHCIYNVDEKGACPNKTPYLRGAGNAVGTQIPHFLVYPGTRMRSELLDNCKLDVIVV</sequence>
<accession>A0ABQ9EEW1</accession>